<proteinExistence type="predicted"/>
<dbReference type="Proteomes" id="UP001642484">
    <property type="component" value="Unassembled WGS sequence"/>
</dbReference>
<reference evidence="1 2" key="1">
    <citation type="submission" date="2024-02" db="EMBL/GenBank/DDBJ databases">
        <authorList>
            <person name="Chen Y."/>
            <person name="Shah S."/>
            <person name="Dougan E. K."/>
            <person name="Thang M."/>
            <person name="Chan C."/>
        </authorList>
    </citation>
    <scope>NUCLEOTIDE SEQUENCE [LARGE SCALE GENOMIC DNA]</scope>
</reference>
<name>A0ABP0RIC0_9DINO</name>
<evidence type="ECO:0000313" key="2">
    <source>
        <dbReference type="Proteomes" id="UP001642484"/>
    </source>
</evidence>
<sequence length="191" mass="21153">MLVAVLQLKMGSLRIWGLEAIAFKDTYESTFDAAMVHHEKLFKLPEEYADLEATASGEVSQPLDELVDLKRPPEQQDIVALRRDREKEALQVVHQCAKAAAHAVASASRRASTERAKLSEDKKELWDQAWAHASVPLLIQWREEAVHGNLLVDFSEAAAPQSFVGLAQRKREMQVENALAAANAAAEDTSP</sequence>
<gene>
    <name evidence="1" type="ORF">CCMP2556_LOCUS46829</name>
</gene>
<organism evidence="1 2">
    <name type="scientific">Durusdinium trenchii</name>
    <dbReference type="NCBI Taxonomy" id="1381693"/>
    <lineage>
        <taxon>Eukaryota</taxon>
        <taxon>Sar</taxon>
        <taxon>Alveolata</taxon>
        <taxon>Dinophyceae</taxon>
        <taxon>Suessiales</taxon>
        <taxon>Symbiodiniaceae</taxon>
        <taxon>Durusdinium</taxon>
    </lineage>
</organism>
<evidence type="ECO:0000313" key="1">
    <source>
        <dbReference type="EMBL" id="CAK9098947.1"/>
    </source>
</evidence>
<keyword evidence="2" id="KW-1185">Reference proteome</keyword>
<protein>
    <submittedName>
        <fullName evidence="1">Uncharacterized protein</fullName>
    </submittedName>
</protein>
<dbReference type="EMBL" id="CAXAMN010025895">
    <property type="protein sequence ID" value="CAK9098947.1"/>
    <property type="molecule type" value="Genomic_DNA"/>
</dbReference>
<accession>A0ABP0RIC0</accession>
<comment type="caution">
    <text evidence="1">The sequence shown here is derived from an EMBL/GenBank/DDBJ whole genome shotgun (WGS) entry which is preliminary data.</text>
</comment>